<protein>
    <recommendedName>
        <fullName evidence="6">Peptidase C39-like domain-containing protein</fullName>
    </recommendedName>
</protein>
<feature type="chain" id="PRO_5010500839" description="Peptidase C39-like domain-containing protein" evidence="1">
    <location>
        <begin position="25"/>
        <end position="320"/>
    </location>
</feature>
<dbReference type="HOGENOM" id="CLU_067524_0_0_9"/>
<dbReference type="RefSeq" id="WP_009526517.1">
    <property type="nucleotide sequence ID" value="NZ_ALNK01000034.1"/>
</dbReference>
<keyword evidence="4" id="KW-1185">Reference proteome</keyword>
<dbReference type="Pfam" id="PF12385">
    <property type="entry name" value="Peptidase_C70"/>
    <property type="match status" value="1"/>
</dbReference>
<comment type="caution">
    <text evidence="3">The sequence shown here is derived from an EMBL/GenBank/DDBJ whole genome shotgun (WGS) entry which is preliminary data.</text>
</comment>
<sequence length="320" mass="36576">MKRKLGALVLSVCMLAGLTFPVIAEEKSQSIKNFVKSETINGKDFDENTGADNYANKGDNKNSKFYKAPDFYNMKSDNELTIISNFKTMQQTTEWSCGDAMALMVLEHYGIKGYDEMKLAELMGSSVDRDTKGAKPGSANNFYEFGTNVKQLYNFFSNSKDVKVVETSYIANPKPEQLTSKNDLITPSDVGNIKPTFVSASLYSSENKSDTEKWVDDAKDSYFVKWLTGHLKAGRPIMVEWGDWDGHWQAIIGYDNNNTPSIGDDILIFADPYDTSDHWQDGYYFYPLERWFYMWQDRKVAEKPYQLQPYIIVEKVKNTK</sequence>
<evidence type="ECO:0000313" key="2">
    <source>
        <dbReference type="EMBL" id="EHL18158.1"/>
    </source>
</evidence>
<keyword evidence="1" id="KW-0732">Signal</keyword>
<dbReference type="AlphaFoldDB" id="J6H5B4"/>
<dbReference type="OrthoDB" id="27442at2"/>
<proteinExistence type="predicted"/>
<dbReference type="InterPro" id="IPR022118">
    <property type="entry name" value="Peptidase_C70_AvrRpt2"/>
</dbReference>
<evidence type="ECO:0008006" key="6">
    <source>
        <dbReference type="Google" id="ProtNLM"/>
    </source>
</evidence>
<evidence type="ECO:0000313" key="5">
    <source>
        <dbReference type="Proteomes" id="UP000017818"/>
    </source>
</evidence>
<reference evidence="2 5" key="1">
    <citation type="submission" date="2012-05" db="EMBL/GenBank/DDBJ databases">
        <title>The Genome Sequence of Eubacteriaceae bacterium CM2.</title>
        <authorList>
            <consortium name="The Broad Institute Genome Sequencing Platform"/>
            <person name="Earl A."/>
            <person name="Ward D."/>
            <person name="Feldgarden M."/>
            <person name="Gevers D."/>
            <person name="Sizova M."/>
            <person name="Hazen A."/>
            <person name="Epstein S."/>
            <person name="Walker B."/>
            <person name="Young S.K."/>
            <person name="Zeng Q."/>
            <person name="Gargeya S."/>
            <person name="Fitzgerald M."/>
            <person name="Haas B."/>
            <person name="Abouelleil A."/>
            <person name="Alvarado L."/>
            <person name="Arachchi H.M."/>
            <person name="Berlin A."/>
            <person name="Chapman S.B."/>
            <person name="Goldberg J."/>
            <person name="Griggs A."/>
            <person name="Gujja S."/>
            <person name="Hansen M."/>
            <person name="Howarth C."/>
            <person name="Imamovic A."/>
            <person name="Larimer J."/>
            <person name="McCowen C."/>
            <person name="Montmayeur A."/>
            <person name="Murphy C."/>
            <person name="Neiman D."/>
            <person name="Pearson M."/>
            <person name="Priest M."/>
            <person name="Roberts A."/>
            <person name="Saif S."/>
            <person name="Shea T."/>
            <person name="Sisk P."/>
            <person name="Sykes S."/>
            <person name="Wortman J."/>
            <person name="Nusbaum C."/>
            <person name="Birren B."/>
        </authorList>
    </citation>
    <scope>NUCLEOTIDE SEQUENCE [LARGE SCALE GENOMIC DNA]</scope>
    <source>
        <strain evidence="2 5">CM2</strain>
    </source>
</reference>
<name>J6H5B4_9FIRM</name>
<dbReference type="Proteomes" id="UP000005244">
    <property type="component" value="Unassembled WGS sequence"/>
</dbReference>
<dbReference type="Proteomes" id="UP000017818">
    <property type="component" value="Unassembled WGS sequence"/>
</dbReference>
<gene>
    <name evidence="3" type="ORF">HMPREF1143_1964</name>
    <name evidence="2" type="ORF">HMPREF9630_01153</name>
</gene>
<dbReference type="EMBL" id="ALNK01000034">
    <property type="protein sequence ID" value="EJU20515.1"/>
    <property type="molecule type" value="Genomic_DNA"/>
</dbReference>
<feature type="signal peptide" evidence="1">
    <location>
        <begin position="1"/>
        <end position="24"/>
    </location>
</feature>
<evidence type="ECO:0000256" key="1">
    <source>
        <dbReference type="SAM" id="SignalP"/>
    </source>
</evidence>
<organism evidence="3 4">
    <name type="scientific">Peptoanaerobacter stomatis</name>
    <dbReference type="NCBI Taxonomy" id="796937"/>
    <lineage>
        <taxon>Bacteria</taxon>
        <taxon>Bacillati</taxon>
        <taxon>Bacillota</taxon>
        <taxon>Clostridia</taxon>
        <taxon>Peptostreptococcales</taxon>
        <taxon>Filifactoraceae</taxon>
        <taxon>Peptoanaerobacter</taxon>
    </lineage>
</organism>
<accession>V9HLD0</accession>
<reference evidence="3 4" key="2">
    <citation type="submission" date="2012-07" db="EMBL/GenBank/DDBJ databases">
        <authorList>
            <person name="Durkin A.S."/>
            <person name="McCorrison J."/>
            <person name="Torralba M."/>
            <person name="Gillis M."/>
            <person name="Methe B."/>
            <person name="Sutton G."/>
            <person name="Nelson K.E."/>
        </authorList>
    </citation>
    <scope>NUCLEOTIDE SEQUENCE [LARGE SCALE GENOMIC DNA]</scope>
    <source>
        <strain evidence="3 4">OBRC8</strain>
    </source>
</reference>
<evidence type="ECO:0000313" key="3">
    <source>
        <dbReference type="EMBL" id="EJU20515.1"/>
    </source>
</evidence>
<dbReference type="PATRIC" id="fig|796939.3.peg.391"/>
<accession>J6H5B4</accession>
<evidence type="ECO:0000313" key="4">
    <source>
        <dbReference type="Proteomes" id="UP000005244"/>
    </source>
</evidence>
<dbReference type="EMBL" id="AFZF02000001">
    <property type="protein sequence ID" value="EHL18158.1"/>
    <property type="molecule type" value="Genomic_DNA"/>
</dbReference>